<evidence type="ECO:0000256" key="3">
    <source>
        <dbReference type="ARBA" id="ARBA00006958"/>
    </source>
</evidence>
<keyword evidence="7" id="KW-0539">Nucleus</keyword>
<dbReference type="GO" id="GO:0046872">
    <property type="term" value="F:metal ion binding"/>
    <property type="evidence" value="ECO:0007669"/>
    <property type="project" value="UniProtKB-KW"/>
</dbReference>
<accession>A0A9J8CEA3</accession>
<evidence type="ECO:0000313" key="10">
    <source>
        <dbReference type="Proteomes" id="UP001108240"/>
    </source>
</evidence>
<dbReference type="OMA" id="TEYNMKP"/>
<protein>
    <recommendedName>
        <fullName evidence="8">DDE Tnp4 domain-containing protein</fullName>
    </recommendedName>
</protein>
<comment type="subcellular location">
    <subcellularLocation>
        <location evidence="2">Nucleus</location>
    </subcellularLocation>
</comment>
<keyword evidence="10" id="KW-1185">Reference proteome</keyword>
<name>A0A9J8CEA3_CYPCA</name>
<dbReference type="Proteomes" id="UP001108240">
    <property type="component" value="Unplaced"/>
</dbReference>
<reference evidence="9" key="2">
    <citation type="submission" date="2025-09" db="UniProtKB">
        <authorList>
            <consortium name="Ensembl"/>
        </authorList>
    </citation>
    <scope>IDENTIFICATION</scope>
</reference>
<proteinExistence type="inferred from homology"/>
<evidence type="ECO:0000256" key="4">
    <source>
        <dbReference type="ARBA" id="ARBA00022722"/>
    </source>
</evidence>
<dbReference type="InterPro" id="IPR027806">
    <property type="entry name" value="HARBI1_dom"/>
</dbReference>
<dbReference type="GeneTree" id="ENSGT00940000164115"/>
<comment type="similarity">
    <text evidence="3">Belongs to the HARBI1 family.</text>
</comment>
<evidence type="ECO:0000256" key="2">
    <source>
        <dbReference type="ARBA" id="ARBA00004123"/>
    </source>
</evidence>
<organism evidence="9 10">
    <name type="scientific">Cyprinus carpio carpio</name>
    <dbReference type="NCBI Taxonomy" id="630221"/>
    <lineage>
        <taxon>Eukaryota</taxon>
        <taxon>Metazoa</taxon>
        <taxon>Chordata</taxon>
        <taxon>Craniata</taxon>
        <taxon>Vertebrata</taxon>
        <taxon>Euteleostomi</taxon>
        <taxon>Actinopterygii</taxon>
        <taxon>Neopterygii</taxon>
        <taxon>Teleostei</taxon>
        <taxon>Ostariophysi</taxon>
        <taxon>Cypriniformes</taxon>
        <taxon>Cyprinidae</taxon>
        <taxon>Cyprininae</taxon>
        <taxon>Cyprinus</taxon>
    </lineage>
</organism>
<keyword evidence="5" id="KW-0479">Metal-binding</keyword>
<evidence type="ECO:0000256" key="7">
    <source>
        <dbReference type="ARBA" id="ARBA00023242"/>
    </source>
</evidence>
<evidence type="ECO:0000256" key="6">
    <source>
        <dbReference type="ARBA" id="ARBA00022801"/>
    </source>
</evidence>
<dbReference type="Ensembl" id="ENSCCRT00000141677.1">
    <property type="protein sequence ID" value="ENSCCRP00000164446.1"/>
    <property type="gene ID" value="ENSCCRG00000075142.1"/>
</dbReference>
<dbReference type="GO" id="GO:0005634">
    <property type="term" value="C:nucleus"/>
    <property type="evidence" value="ECO:0007669"/>
    <property type="project" value="UniProtKB-SubCell"/>
</dbReference>
<dbReference type="InterPro" id="IPR045249">
    <property type="entry name" value="HARBI1-like"/>
</dbReference>
<dbReference type="AlphaFoldDB" id="A0A9J8CEA3"/>
<keyword evidence="4" id="KW-0540">Nuclease</keyword>
<feature type="domain" description="DDE Tnp4" evidence="8">
    <location>
        <begin position="113"/>
        <end position="277"/>
    </location>
</feature>
<comment type="cofactor">
    <cofactor evidence="1">
        <name>a divalent metal cation</name>
        <dbReference type="ChEBI" id="CHEBI:60240"/>
    </cofactor>
</comment>
<dbReference type="PANTHER" id="PTHR22930">
    <property type="match status" value="1"/>
</dbReference>
<dbReference type="GO" id="GO:0016787">
    <property type="term" value="F:hydrolase activity"/>
    <property type="evidence" value="ECO:0007669"/>
    <property type="project" value="UniProtKB-KW"/>
</dbReference>
<dbReference type="GO" id="GO:0004518">
    <property type="term" value="F:nuclease activity"/>
    <property type="evidence" value="ECO:0007669"/>
    <property type="project" value="UniProtKB-KW"/>
</dbReference>
<sequence>MLRVTVDEFYELLAMVEPFITKTDTVMKRSISAKERLSVTLRFLATGVSFKSLGFQFRIGSTTIGKIVEETCEVLHHTLKEDYLKTSTSEEQWRKIAEQFDMKWQFPHCLGAIDGKHIFIQPPANSGSTFYNYKFRFSVLLMAVVDANYRFIYTNVGDQGRVSDTGLFAQSDLQAALDDRKLNLPPAEALLNTNIIMPYCFVGDEVYPLRNDLLKPYPHRRLQPEQRIFNYRLSRARCVVENAFGILANRLRVFHTTICLNPDKAVTVTLAALCLHNFLRHKQSDAYLPPGYTDWEGENHQLHDGAWRQERTLQSVNMGGGKNPTITAKEQRDHLKEYFVSPAGCVPWQDQYV</sequence>
<keyword evidence="6" id="KW-0378">Hydrolase</keyword>
<reference evidence="9" key="1">
    <citation type="submission" date="2025-08" db="UniProtKB">
        <authorList>
            <consortium name="Ensembl"/>
        </authorList>
    </citation>
    <scope>IDENTIFICATION</scope>
</reference>
<dbReference type="Pfam" id="PF13359">
    <property type="entry name" value="DDE_Tnp_4"/>
    <property type="match status" value="1"/>
</dbReference>
<evidence type="ECO:0000259" key="8">
    <source>
        <dbReference type="Pfam" id="PF13359"/>
    </source>
</evidence>
<evidence type="ECO:0000313" key="9">
    <source>
        <dbReference type="Ensembl" id="ENSCCRP00000164446.1"/>
    </source>
</evidence>
<evidence type="ECO:0000256" key="1">
    <source>
        <dbReference type="ARBA" id="ARBA00001968"/>
    </source>
</evidence>
<evidence type="ECO:0000256" key="5">
    <source>
        <dbReference type="ARBA" id="ARBA00022723"/>
    </source>
</evidence>
<dbReference type="PANTHER" id="PTHR22930:SF258">
    <property type="entry name" value="PROTEIN ALP1-LIKE ISOFORM X1"/>
    <property type="match status" value="1"/>
</dbReference>